<reference evidence="1" key="1">
    <citation type="journal article" date="2021" name="Proc. Natl. Acad. Sci. U.S.A.">
        <title>A Catalog of Tens of Thousands of Viruses from Human Metagenomes Reveals Hidden Associations with Chronic Diseases.</title>
        <authorList>
            <person name="Tisza M.J."/>
            <person name="Buck C.B."/>
        </authorList>
    </citation>
    <scope>NUCLEOTIDE SEQUENCE</scope>
    <source>
        <strain evidence="1">Ctkcl3</strain>
    </source>
</reference>
<name>A0A8S5LZ51_9CAUD</name>
<protein>
    <submittedName>
        <fullName evidence="1">Uncharacterized protein</fullName>
    </submittedName>
</protein>
<accession>A0A8S5LZ51</accession>
<proteinExistence type="predicted"/>
<dbReference type="EMBL" id="BK014775">
    <property type="protein sequence ID" value="DAD75152.1"/>
    <property type="molecule type" value="Genomic_DNA"/>
</dbReference>
<sequence length="113" mass="13042">MTDIIGMKCIYQFKKEIMKINFRKFPMYANIRKDMVVERDIAEEYADSIYRNIPGISAHVLAEKIFRSTGETELDDTEVDTILSSIDLFPGVFADSMKDYIGKHKQIPPCRKG</sequence>
<organism evidence="1">
    <name type="scientific">Siphoviridae sp. ctkcl3</name>
    <dbReference type="NCBI Taxonomy" id="2826445"/>
    <lineage>
        <taxon>Viruses</taxon>
        <taxon>Duplodnaviria</taxon>
        <taxon>Heunggongvirae</taxon>
        <taxon>Uroviricota</taxon>
        <taxon>Caudoviricetes</taxon>
    </lineage>
</organism>
<evidence type="ECO:0000313" key="1">
    <source>
        <dbReference type="EMBL" id="DAD75152.1"/>
    </source>
</evidence>